<evidence type="ECO:0000313" key="3">
    <source>
        <dbReference type="Proteomes" id="UP000198856"/>
    </source>
</evidence>
<keyword evidence="3" id="KW-1185">Reference proteome</keyword>
<dbReference type="AlphaFoldDB" id="A0A1G8UMZ9"/>
<sequence>MTDSPPQPWTDDMSGRERVRAVVETLEGPATVQEIAEQADTSRNTAADELERLERDKWVQETTVDGKQAYDLYPVRLFMDEVITMAEDHDKDELERQLIELTEEQETLCDEWDVDGLDEFREELAEEDFTAAELRERRNVIDTWKATDTEIDLVRQALQLYDKVEELQPTGDGTLPQHA</sequence>
<dbReference type="Proteomes" id="UP000198856">
    <property type="component" value="Unassembled WGS sequence"/>
</dbReference>
<organism evidence="2 3">
    <name type="scientific">Halovenus aranensis</name>
    <dbReference type="NCBI Taxonomy" id="890420"/>
    <lineage>
        <taxon>Archaea</taxon>
        <taxon>Methanobacteriati</taxon>
        <taxon>Methanobacteriota</taxon>
        <taxon>Stenosarchaea group</taxon>
        <taxon>Halobacteria</taxon>
        <taxon>Halobacteriales</taxon>
        <taxon>Haloarculaceae</taxon>
        <taxon>Halovenus</taxon>
    </lineage>
</organism>
<protein>
    <recommendedName>
        <fullName evidence="4">ArsR family transcriptional regulator</fullName>
    </recommendedName>
</protein>
<gene>
    <name evidence="2" type="ORF">SAMN05216226_10517</name>
</gene>
<dbReference type="InterPro" id="IPR055766">
    <property type="entry name" value="DUF7342"/>
</dbReference>
<dbReference type="EMBL" id="FNFC01000005">
    <property type="protein sequence ID" value="SDJ55153.1"/>
    <property type="molecule type" value="Genomic_DNA"/>
</dbReference>
<dbReference type="STRING" id="890420.SAMN05216226_10517"/>
<dbReference type="CDD" id="cd00090">
    <property type="entry name" value="HTH_ARSR"/>
    <property type="match status" value="1"/>
</dbReference>
<dbReference type="InterPro" id="IPR036390">
    <property type="entry name" value="WH_DNA-bd_sf"/>
</dbReference>
<dbReference type="SUPFAM" id="SSF46785">
    <property type="entry name" value="Winged helix' DNA-binding domain"/>
    <property type="match status" value="1"/>
</dbReference>
<name>A0A1G8UMZ9_9EURY</name>
<evidence type="ECO:0008006" key="4">
    <source>
        <dbReference type="Google" id="ProtNLM"/>
    </source>
</evidence>
<evidence type="ECO:0000256" key="1">
    <source>
        <dbReference type="SAM" id="Coils"/>
    </source>
</evidence>
<dbReference type="Pfam" id="PF24033">
    <property type="entry name" value="DUF7342"/>
    <property type="match status" value="1"/>
</dbReference>
<reference evidence="2 3" key="1">
    <citation type="submission" date="2016-10" db="EMBL/GenBank/DDBJ databases">
        <authorList>
            <person name="de Groot N.N."/>
        </authorList>
    </citation>
    <scope>NUCLEOTIDE SEQUENCE [LARGE SCALE GENOMIC DNA]</scope>
    <source>
        <strain evidence="2 3">IBRC-M10015</strain>
    </source>
</reference>
<evidence type="ECO:0000313" key="2">
    <source>
        <dbReference type="EMBL" id="SDJ55153.1"/>
    </source>
</evidence>
<dbReference type="InterPro" id="IPR036388">
    <property type="entry name" value="WH-like_DNA-bd_sf"/>
</dbReference>
<accession>A0A1G8UMZ9</accession>
<dbReference type="Gene3D" id="1.10.10.10">
    <property type="entry name" value="Winged helix-like DNA-binding domain superfamily/Winged helix DNA-binding domain"/>
    <property type="match status" value="1"/>
</dbReference>
<keyword evidence="1" id="KW-0175">Coiled coil</keyword>
<dbReference type="InterPro" id="IPR011991">
    <property type="entry name" value="ArsR-like_HTH"/>
</dbReference>
<dbReference type="OrthoDB" id="183382at2157"/>
<feature type="coiled-coil region" evidence="1">
    <location>
        <begin position="84"/>
        <end position="137"/>
    </location>
</feature>
<proteinExistence type="predicted"/>